<dbReference type="PANTHER" id="PTHR10491">
    <property type="entry name" value="DTDP-4-DEHYDRORHAMNOSE REDUCTASE"/>
    <property type="match status" value="1"/>
</dbReference>
<comment type="caution">
    <text evidence="4">The sequence shown here is derived from an EMBL/GenBank/DDBJ whole genome shotgun (WGS) entry which is preliminary data.</text>
</comment>
<dbReference type="GO" id="GO:0008831">
    <property type="term" value="F:dTDP-4-dehydrorhamnose reductase activity"/>
    <property type="evidence" value="ECO:0007669"/>
    <property type="project" value="UniProtKB-EC"/>
</dbReference>
<dbReference type="STRING" id="1618563.UU12_C0028G0002"/>
<evidence type="ECO:0000313" key="4">
    <source>
        <dbReference type="EMBL" id="KKR70148.1"/>
    </source>
</evidence>
<dbReference type="PANTHER" id="PTHR10491:SF4">
    <property type="entry name" value="METHIONINE ADENOSYLTRANSFERASE 2 SUBUNIT BETA"/>
    <property type="match status" value="1"/>
</dbReference>
<gene>
    <name evidence="4" type="ORF">UU12_C0028G0002</name>
</gene>
<dbReference type="EC" id="1.1.1.133" evidence="2"/>
<evidence type="ECO:0000256" key="1">
    <source>
        <dbReference type="ARBA" id="ARBA00010944"/>
    </source>
</evidence>
<evidence type="ECO:0000259" key="3">
    <source>
        <dbReference type="Pfam" id="PF04321"/>
    </source>
</evidence>
<evidence type="ECO:0000313" key="5">
    <source>
        <dbReference type="Proteomes" id="UP000034562"/>
    </source>
</evidence>
<dbReference type="EMBL" id="LBZK01000028">
    <property type="protein sequence ID" value="KKR70148.1"/>
    <property type="molecule type" value="Genomic_DNA"/>
</dbReference>
<dbReference type="Gene3D" id="3.90.25.10">
    <property type="entry name" value="UDP-galactose 4-epimerase, domain 1"/>
    <property type="match status" value="1"/>
</dbReference>
<accession>A0A0G0SZC8</accession>
<sequence>MKKILVTGASGLVGSRFIELFKGRYDFVTPEYPQFDLTNKEGVLKIVRSVNPDVVVNFAAYTNVSEAENQKGDESSPCWKINVEGVKNILDALPQKTHFIQISTDNVFPGSENDPGPYSEDHPTDYKENELTWYGRTKSLGEKEVTKKLGKDATILRLIYPSRSKYDMKSDYLRKPLSLFDEGKLYPMFNDQQVSISFVDSIAEALDKIIDGDKRGVFHASSEDTGTPFEIITYLIEKARGVKNAVKPSSLAEFVKTVDNPVRYPKFGGLRVEKTEKELGIKFGNWKNIVDEFVGQLNSPSNT</sequence>
<name>A0A0G0SZC8_9BACT</name>
<keyword evidence="2" id="KW-0560">Oxidoreductase</keyword>
<dbReference type="Pfam" id="PF04321">
    <property type="entry name" value="RmlD_sub_bind"/>
    <property type="match status" value="1"/>
</dbReference>
<dbReference type="SUPFAM" id="SSF51735">
    <property type="entry name" value="NAD(P)-binding Rossmann-fold domains"/>
    <property type="match status" value="1"/>
</dbReference>
<comment type="function">
    <text evidence="2">Catalyzes the reduction of dTDP-6-deoxy-L-lyxo-4-hexulose to yield dTDP-L-rhamnose.</text>
</comment>
<protein>
    <recommendedName>
        <fullName evidence="2">dTDP-4-dehydrorhamnose reductase</fullName>
        <ecNumber evidence="2">1.1.1.133</ecNumber>
    </recommendedName>
</protein>
<feature type="domain" description="RmlD-like substrate binding" evidence="3">
    <location>
        <begin position="3"/>
        <end position="297"/>
    </location>
</feature>
<dbReference type="InterPro" id="IPR029903">
    <property type="entry name" value="RmlD-like-bd"/>
</dbReference>
<organism evidence="4 5">
    <name type="scientific">Candidatus Woesebacteria bacterium GW2011_GWA2_40_7b</name>
    <dbReference type="NCBI Taxonomy" id="1618563"/>
    <lineage>
        <taxon>Bacteria</taxon>
        <taxon>Candidatus Woeseibacteriota</taxon>
    </lineage>
</organism>
<dbReference type="Proteomes" id="UP000034562">
    <property type="component" value="Unassembled WGS sequence"/>
</dbReference>
<proteinExistence type="inferred from homology"/>
<dbReference type="InterPro" id="IPR036291">
    <property type="entry name" value="NAD(P)-bd_dom_sf"/>
</dbReference>
<comment type="pathway">
    <text evidence="2">Carbohydrate biosynthesis; dTDP-L-rhamnose biosynthesis.</text>
</comment>
<dbReference type="AlphaFoldDB" id="A0A0G0SZC8"/>
<reference evidence="4 5" key="1">
    <citation type="journal article" date="2015" name="Nature">
        <title>rRNA introns, odd ribosomes, and small enigmatic genomes across a large radiation of phyla.</title>
        <authorList>
            <person name="Brown C.T."/>
            <person name="Hug L.A."/>
            <person name="Thomas B.C."/>
            <person name="Sharon I."/>
            <person name="Castelle C.J."/>
            <person name="Singh A."/>
            <person name="Wilkins M.J."/>
            <person name="Williams K.H."/>
            <person name="Banfield J.F."/>
        </authorList>
    </citation>
    <scope>NUCLEOTIDE SEQUENCE [LARGE SCALE GENOMIC DNA]</scope>
</reference>
<dbReference type="InterPro" id="IPR005913">
    <property type="entry name" value="dTDP_dehydrorham_reduct"/>
</dbReference>
<dbReference type="GO" id="GO:0019305">
    <property type="term" value="P:dTDP-rhamnose biosynthetic process"/>
    <property type="evidence" value="ECO:0007669"/>
    <property type="project" value="UniProtKB-UniPathway"/>
</dbReference>
<comment type="similarity">
    <text evidence="1 2">Belongs to the dTDP-4-dehydrorhamnose reductase family.</text>
</comment>
<dbReference type="UniPathway" id="UPA00124"/>
<dbReference type="Gene3D" id="3.40.50.720">
    <property type="entry name" value="NAD(P)-binding Rossmann-like Domain"/>
    <property type="match status" value="1"/>
</dbReference>
<evidence type="ECO:0000256" key="2">
    <source>
        <dbReference type="RuleBase" id="RU364082"/>
    </source>
</evidence>
<keyword evidence="2" id="KW-0521">NADP</keyword>